<evidence type="ECO:0000256" key="1">
    <source>
        <dbReference type="ARBA" id="ARBA00004141"/>
    </source>
</evidence>
<dbReference type="Pfam" id="PF00083">
    <property type="entry name" value="Sugar_tr"/>
    <property type="match status" value="1"/>
</dbReference>
<dbReference type="InterPro" id="IPR050549">
    <property type="entry name" value="MFS_Trehalose_Transporter"/>
</dbReference>
<keyword evidence="4 6" id="KW-0472">Membrane</keyword>
<proteinExistence type="predicted"/>
<dbReference type="PRINTS" id="PR00171">
    <property type="entry name" value="SUGRTRNSPORT"/>
</dbReference>
<dbReference type="OrthoDB" id="6612291at2759"/>
<gene>
    <name evidence="8" type="ORF">GWI33_020166</name>
</gene>
<dbReference type="AlphaFoldDB" id="A0A834HRN9"/>
<dbReference type="PANTHER" id="PTHR48021">
    <property type="match status" value="1"/>
</dbReference>
<dbReference type="Gene3D" id="1.20.1250.20">
    <property type="entry name" value="MFS general substrate transporter like domains"/>
    <property type="match status" value="1"/>
</dbReference>
<feature type="transmembrane region" description="Helical" evidence="6">
    <location>
        <begin position="280"/>
        <end position="301"/>
    </location>
</feature>
<dbReference type="PROSITE" id="PS00216">
    <property type="entry name" value="SUGAR_TRANSPORT_1"/>
    <property type="match status" value="1"/>
</dbReference>
<feature type="transmembrane region" description="Helical" evidence="6">
    <location>
        <begin position="128"/>
        <end position="147"/>
    </location>
</feature>
<dbReference type="PANTHER" id="PTHR48021:SF32">
    <property type="entry name" value="FACILITATED TREHALOSE TRANSPORTER TRET1-2 HOMOLOG-LIKE PROTEIN"/>
    <property type="match status" value="1"/>
</dbReference>
<evidence type="ECO:0000256" key="4">
    <source>
        <dbReference type="ARBA" id="ARBA00023136"/>
    </source>
</evidence>
<feature type="transmembrane region" description="Helical" evidence="6">
    <location>
        <begin position="308"/>
        <end position="328"/>
    </location>
</feature>
<accession>A0A834HRN9</accession>
<reference evidence="8" key="1">
    <citation type="submission" date="2020-08" db="EMBL/GenBank/DDBJ databases">
        <title>Genome sequencing and assembly of the red palm weevil Rhynchophorus ferrugineus.</title>
        <authorList>
            <person name="Dias G.B."/>
            <person name="Bergman C.M."/>
            <person name="Manee M."/>
        </authorList>
    </citation>
    <scope>NUCLEOTIDE SEQUENCE</scope>
    <source>
        <strain evidence="8">AA-2017</strain>
        <tissue evidence="8">Whole larva</tissue>
    </source>
</reference>
<feature type="transmembrane region" description="Helical" evidence="6">
    <location>
        <begin position="340"/>
        <end position="367"/>
    </location>
</feature>
<evidence type="ECO:0000256" key="3">
    <source>
        <dbReference type="ARBA" id="ARBA00022989"/>
    </source>
</evidence>
<evidence type="ECO:0000256" key="6">
    <source>
        <dbReference type="SAM" id="Phobius"/>
    </source>
</evidence>
<feature type="transmembrane region" description="Helical" evidence="6">
    <location>
        <begin position="406"/>
        <end position="430"/>
    </location>
</feature>
<evidence type="ECO:0000259" key="7">
    <source>
        <dbReference type="PROSITE" id="PS50850"/>
    </source>
</evidence>
<dbReference type="InterPro" id="IPR005829">
    <property type="entry name" value="Sugar_transporter_CS"/>
</dbReference>
<keyword evidence="5" id="KW-0325">Glycoprotein</keyword>
<feature type="transmembrane region" description="Helical" evidence="6">
    <location>
        <begin position="71"/>
        <end position="89"/>
    </location>
</feature>
<dbReference type="FunFam" id="1.20.1250.20:FF:000249">
    <property type="entry name" value="facilitated trehalose transporter Tret1"/>
    <property type="match status" value="1"/>
</dbReference>
<evidence type="ECO:0000256" key="2">
    <source>
        <dbReference type="ARBA" id="ARBA00022692"/>
    </source>
</evidence>
<evidence type="ECO:0000256" key="5">
    <source>
        <dbReference type="ARBA" id="ARBA00023180"/>
    </source>
</evidence>
<dbReference type="SUPFAM" id="SSF103473">
    <property type="entry name" value="MFS general substrate transporter"/>
    <property type="match status" value="1"/>
</dbReference>
<organism evidence="8 9">
    <name type="scientific">Rhynchophorus ferrugineus</name>
    <name type="common">Red palm weevil</name>
    <name type="synonym">Curculio ferrugineus</name>
    <dbReference type="NCBI Taxonomy" id="354439"/>
    <lineage>
        <taxon>Eukaryota</taxon>
        <taxon>Metazoa</taxon>
        <taxon>Ecdysozoa</taxon>
        <taxon>Arthropoda</taxon>
        <taxon>Hexapoda</taxon>
        <taxon>Insecta</taxon>
        <taxon>Pterygota</taxon>
        <taxon>Neoptera</taxon>
        <taxon>Endopterygota</taxon>
        <taxon>Coleoptera</taxon>
        <taxon>Polyphaga</taxon>
        <taxon>Cucujiformia</taxon>
        <taxon>Curculionidae</taxon>
        <taxon>Dryophthorinae</taxon>
        <taxon>Rhynchophorus</taxon>
    </lineage>
</organism>
<dbReference type="InterPro" id="IPR036259">
    <property type="entry name" value="MFS_trans_sf"/>
</dbReference>
<dbReference type="GO" id="GO:0022857">
    <property type="term" value="F:transmembrane transporter activity"/>
    <property type="evidence" value="ECO:0007669"/>
    <property type="project" value="InterPro"/>
</dbReference>
<feature type="transmembrane region" description="Helical" evidence="6">
    <location>
        <begin position="244"/>
        <end position="268"/>
    </location>
</feature>
<comment type="caution">
    <text evidence="8">The sequence shown here is derived from an EMBL/GenBank/DDBJ whole genome shotgun (WGS) entry which is preliminary data.</text>
</comment>
<comment type="subcellular location">
    <subcellularLocation>
        <location evidence="1">Membrane</location>
        <topology evidence="1">Multi-pass membrane protein</topology>
    </subcellularLocation>
</comment>
<keyword evidence="2 6" id="KW-0812">Transmembrane</keyword>
<dbReference type="Proteomes" id="UP000625711">
    <property type="component" value="Unassembled WGS sequence"/>
</dbReference>
<dbReference type="PROSITE" id="PS50850">
    <property type="entry name" value="MFS"/>
    <property type="match status" value="1"/>
</dbReference>
<name>A0A834HRN9_RHYFE</name>
<dbReference type="EMBL" id="JAACXV010014535">
    <property type="protein sequence ID" value="KAF7266483.1"/>
    <property type="molecule type" value="Genomic_DNA"/>
</dbReference>
<evidence type="ECO:0000313" key="8">
    <source>
        <dbReference type="EMBL" id="KAF7266483.1"/>
    </source>
</evidence>
<feature type="domain" description="Major facilitator superfamily (MFS) profile" evidence="7">
    <location>
        <begin position="1"/>
        <end position="434"/>
    </location>
</feature>
<keyword evidence="9" id="KW-1185">Reference proteome</keyword>
<sequence>MALAAFCAHSVSISIGICQGYSAVWIPQLESSHEFGITSTQSSWLASLGAITNPVGSILSGFLAEYLGRRRSIQISSIPFIVGWVLIGLGRNIGWLYAGRLITGIATGMSTASYTYVGEISTPTTRGFLQTLGPVCASFGILLTYILGYLLHWSTVALLSTVFAVFSIVTMQIMPESPPHLIKNHVGDINENSEAYKAYLFFNRNIVVAQQEIKNAMQNISPEKANVQKSLKELYLSPETVRPFCLLVGLFLLQELSGIYTILYYAVQFFGETDLQINDYVSSITVGSIRFIMSIVCAILINKLGRKTLCTFSSFGMTISVLILGLYVKYYELNPNEEKILNLLPLFCVMFNVLFSMIGMLPIPWILCGELFPLRVRPIMAGIVICMAQTFIFICVKIYYDMVNYLGFSGTIFTFFAASTLAMLFCKYILPETRNKSLDEIEAYFRGKSGNNNKFKERSGIDNNGFVNESDDITVVTR</sequence>
<dbReference type="InterPro" id="IPR020846">
    <property type="entry name" value="MFS_dom"/>
</dbReference>
<dbReference type="InterPro" id="IPR003663">
    <property type="entry name" value="Sugar/inositol_transpt"/>
</dbReference>
<feature type="transmembrane region" description="Helical" evidence="6">
    <location>
        <begin position="379"/>
        <end position="400"/>
    </location>
</feature>
<protein>
    <recommendedName>
        <fullName evidence="7">Major facilitator superfamily (MFS) profile domain-containing protein</fullName>
    </recommendedName>
</protein>
<feature type="transmembrane region" description="Helical" evidence="6">
    <location>
        <begin position="44"/>
        <end position="64"/>
    </location>
</feature>
<dbReference type="GO" id="GO:0016020">
    <property type="term" value="C:membrane"/>
    <property type="evidence" value="ECO:0007669"/>
    <property type="project" value="UniProtKB-SubCell"/>
</dbReference>
<feature type="transmembrane region" description="Helical" evidence="6">
    <location>
        <begin position="153"/>
        <end position="174"/>
    </location>
</feature>
<keyword evidence="3 6" id="KW-1133">Transmembrane helix</keyword>
<evidence type="ECO:0000313" key="9">
    <source>
        <dbReference type="Proteomes" id="UP000625711"/>
    </source>
</evidence>
<dbReference type="InterPro" id="IPR005828">
    <property type="entry name" value="MFS_sugar_transport-like"/>
</dbReference>